<dbReference type="GO" id="GO:0008202">
    <property type="term" value="P:steroid metabolic process"/>
    <property type="evidence" value="ECO:0007669"/>
    <property type="project" value="UniProtKB-ARBA"/>
</dbReference>
<sequence length="508" mass="52773">MTQFSGRNDLDVHNRLSRRSFIQIAGAATFGIAAASALGCAPTTEMAGTGESEAPAEEYDMVIVGAGGAGLSAAVTAAEQGKRVALLEKLPMTGGTYALSHLETIALDEGTGEFYDAEELFDYWMDQTEGACNEGLMRKVTSQINDTLSWLEAMGCKMYTTGNTRPDAPAPIAFKSPSETGELASGAGGMASSVMVERFEELGGTLITEAVVQSLIADDGAIIGAVASVDGEQRSFMAPVTILAAGSFESGIGGEGNPVIDEYLPKLRGKNMYHVAQGYEGNTGDGIMMGREVGASVEFHIPYVRGRMMCGGAADAQIGATSVLVNGDMKRVGNEAGLFRDLYNAAVEDGGNEELYALIGQDNMPKDPSKFEGNEGFVSGGNVDELADAMGVDATALAEAIERYNGFAAAGVDGDFQKPAESLVAIDGDTLYAEKVMLLVGGCIGGLAVDDCCRVLAEDGSTIPGLYSAGDTCNRSFHGGFYLGSGSNTCFAMNSGRIAAREAIADLL</sequence>
<dbReference type="InterPro" id="IPR027477">
    <property type="entry name" value="Succ_DH/fumarate_Rdtase_cat_sf"/>
</dbReference>
<dbReference type="Proteomes" id="UP000472380">
    <property type="component" value="Unassembled WGS sequence"/>
</dbReference>
<evidence type="ECO:0000256" key="1">
    <source>
        <dbReference type="ARBA" id="ARBA00001974"/>
    </source>
</evidence>
<dbReference type="PROSITE" id="PS51318">
    <property type="entry name" value="TAT"/>
    <property type="match status" value="1"/>
</dbReference>
<dbReference type="SUPFAM" id="SSF56425">
    <property type="entry name" value="Succinate dehydrogenase/fumarate reductase flavoprotein, catalytic domain"/>
    <property type="match status" value="1"/>
</dbReference>
<dbReference type="PANTHER" id="PTHR43400">
    <property type="entry name" value="FUMARATE REDUCTASE"/>
    <property type="match status" value="1"/>
</dbReference>
<organism evidence="6 7">
    <name type="scientific">Adlercreutzia equolifaciens</name>
    <dbReference type="NCBI Taxonomy" id="446660"/>
    <lineage>
        <taxon>Bacteria</taxon>
        <taxon>Bacillati</taxon>
        <taxon>Actinomycetota</taxon>
        <taxon>Coriobacteriia</taxon>
        <taxon>Eggerthellales</taxon>
        <taxon>Eggerthellaceae</taxon>
        <taxon>Adlercreutzia</taxon>
    </lineage>
</organism>
<accession>A0A6L8Q1N2</accession>
<dbReference type="InterPro" id="IPR003953">
    <property type="entry name" value="FAD-dep_OxRdtase_2_FAD-bd"/>
</dbReference>
<dbReference type="InterPro" id="IPR006311">
    <property type="entry name" value="TAT_signal"/>
</dbReference>
<gene>
    <name evidence="6" type="ORF">FM068_01005</name>
</gene>
<feature type="domain" description="FAD-dependent oxidoreductase 2 FAD-binding" evidence="5">
    <location>
        <begin position="60"/>
        <end position="486"/>
    </location>
</feature>
<dbReference type="Gene3D" id="3.50.50.60">
    <property type="entry name" value="FAD/NAD(P)-binding domain"/>
    <property type="match status" value="1"/>
</dbReference>
<proteinExistence type="predicted"/>
<comment type="cofactor">
    <cofactor evidence="1">
        <name>FAD</name>
        <dbReference type="ChEBI" id="CHEBI:57692"/>
    </cofactor>
</comment>
<dbReference type="InterPro" id="IPR050315">
    <property type="entry name" value="FAD-oxidoreductase_2"/>
</dbReference>
<evidence type="ECO:0000256" key="2">
    <source>
        <dbReference type="ARBA" id="ARBA00022630"/>
    </source>
</evidence>
<evidence type="ECO:0000313" key="7">
    <source>
        <dbReference type="Proteomes" id="UP000472380"/>
    </source>
</evidence>
<dbReference type="RefSeq" id="WP_161127214.1">
    <property type="nucleotide sequence ID" value="NZ_DBFAXL010000030.1"/>
</dbReference>
<keyword evidence="3" id="KW-0274">FAD</keyword>
<evidence type="ECO:0000313" key="6">
    <source>
        <dbReference type="EMBL" id="MZG27179.1"/>
    </source>
</evidence>
<dbReference type="Gene3D" id="3.90.700.10">
    <property type="entry name" value="Succinate dehydrogenase/fumarate reductase flavoprotein, catalytic domain"/>
    <property type="match status" value="1"/>
</dbReference>
<protein>
    <submittedName>
        <fullName evidence="6">FAD-binding protein</fullName>
    </submittedName>
</protein>
<name>A0A6L8Q1N2_9ACTN</name>
<keyword evidence="2" id="KW-0285">Flavoprotein</keyword>
<dbReference type="EMBL" id="VJNE01000001">
    <property type="protein sequence ID" value="MZG27179.1"/>
    <property type="molecule type" value="Genomic_DNA"/>
</dbReference>
<dbReference type="AlphaFoldDB" id="A0A6L8Q1N2"/>
<keyword evidence="4" id="KW-0560">Oxidoreductase</keyword>
<dbReference type="InterPro" id="IPR036188">
    <property type="entry name" value="FAD/NAD-bd_sf"/>
</dbReference>
<reference evidence="6 7" key="1">
    <citation type="submission" date="2019-07" db="EMBL/GenBank/DDBJ databases">
        <title>Draft genome sequence of Adlercreutzia equolifaciens IPLA 37004, a human intestinal strain that does not produces equol from daidzein.</title>
        <authorList>
            <person name="Vazquez L."/>
            <person name="Florez A.B."/>
            <person name="Mayo B."/>
        </authorList>
    </citation>
    <scope>NUCLEOTIDE SEQUENCE [LARGE SCALE GENOMIC DNA]</scope>
    <source>
        <strain evidence="6 7">IPLA 37004</strain>
    </source>
</reference>
<dbReference type="Pfam" id="PF00890">
    <property type="entry name" value="FAD_binding_2"/>
    <property type="match status" value="1"/>
</dbReference>
<dbReference type="SUPFAM" id="SSF51905">
    <property type="entry name" value="FAD/NAD(P)-binding domain"/>
    <property type="match status" value="1"/>
</dbReference>
<evidence type="ECO:0000256" key="3">
    <source>
        <dbReference type="ARBA" id="ARBA00022827"/>
    </source>
</evidence>
<dbReference type="GO" id="GO:0033765">
    <property type="term" value="F:steroid dehydrogenase activity, acting on the CH-CH group of donors"/>
    <property type="evidence" value="ECO:0007669"/>
    <property type="project" value="UniProtKB-ARBA"/>
</dbReference>
<dbReference type="PANTHER" id="PTHR43400:SF10">
    <property type="entry name" value="3-OXOSTEROID 1-DEHYDROGENASE"/>
    <property type="match status" value="1"/>
</dbReference>
<comment type="caution">
    <text evidence="6">The sequence shown here is derived from an EMBL/GenBank/DDBJ whole genome shotgun (WGS) entry which is preliminary data.</text>
</comment>
<evidence type="ECO:0000256" key="4">
    <source>
        <dbReference type="ARBA" id="ARBA00023002"/>
    </source>
</evidence>
<evidence type="ECO:0000259" key="5">
    <source>
        <dbReference type="Pfam" id="PF00890"/>
    </source>
</evidence>
<dbReference type="PRINTS" id="PR00368">
    <property type="entry name" value="FADPNR"/>
</dbReference>